<protein>
    <recommendedName>
        <fullName evidence="2">dUTP diphosphatase</fullName>
        <ecNumber evidence="2">3.6.1.23</ecNumber>
    </recommendedName>
</protein>
<dbReference type="RefSeq" id="WP_009249976.1">
    <property type="nucleotide sequence ID" value="NZ_WWTM01000045.1"/>
</dbReference>
<comment type="catalytic activity">
    <reaction evidence="5">
        <text>dUTP + H2O = dUMP + diphosphate + H(+)</text>
        <dbReference type="Rhea" id="RHEA:10248"/>
        <dbReference type="ChEBI" id="CHEBI:15377"/>
        <dbReference type="ChEBI" id="CHEBI:15378"/>
        <dbReference type="ChEBI" id="CHEBI:33019"/>
        <dbReference type="ChEBI" id="CHEBI:61555"/>
        <dbReference type="ChEBI" id="CHEBI:246422"/>
        <dbReference type="EC" id="3.6.1.23"/>
    </reaction>
</comment>
<evidence type="ECO:0000256" key="4">
    <source>
        <dbReference type="ARBA" id="ARBA00023080"/>
    </source>
</evidence>
<dbReference type="AlphaFoldDB" id="A0AB36BAE1"/>
<comment type="similarity">
    <text evidence="1">Belongs to the dUTPase family.</text>
</comment>
<evidence type="ECO:0000259" key="6">
    <source>
        <dbReference type="Pfam" id="PF00692"/>
    </source>
</evidence>
<dbReference type="Proteomes" id="UP000604383">
    <property type="component" value="Unassembled WGS sequence"/>
</dbReference>
<keyword evidence="4" id="KW-0546">Nucleotide metabolism</keyword>
<dbReference type="EC" id="3.6.1.23" evidence="2"/>
<dbReference type="SUPFAM" id="SSF51283">
    <property type="entry name" value="dUTPase-like"/>
    <property type="match status" value="1"/>
</dbReference>
<evidence type="ECO:0000256" key="3">
    <source>
        <dbReference type="ARBA" id="ARBA00022801"/>
    </source>
</evidence>
<dbReference type="InterPro" id="IPR029054">
    <property type="entry name" value="dUTPase-like"/>
</dbReference>
<evidence type="ECO:0000313" key="8">
    <source>
        <dbReference type="Proteomes" id="UP000604383"/>
    </source>
</evidence>
<evidence type="ECO:0000256" key="5">
    <source>
        <dbReference type="ARBA" id="ARBA00047686"/>
    </source>
</evidence>
<dbReference type="InterPro" id="IPR008181">
    <property type="entry name" value="dUTPase"/>
</dbReference>
<evidence type="ECO:0000313" key="7">
    <source>
        <dbReference type="EMBL" id="MZH57731.1"/>
    </source>
</evidence>
<dbReference type="CDD" id="cd07557">
    <property type="entry name" value="trimeric_dUTPase"/>
    <property type="match status" value="1"/>
</dbReference>
<dbReference type="PANTHER" id="PTHR11241">
    <property type="entry name" value="DEOXYURIDINE 5'-TRIPHOSPHATE NUCLEOTIDOHYDROLASE"/>
    <property type="match status" value="1"/>
</dbReference>
<dbReference type="EMBL" id="WWTN01000042">
    <property type="protein sequence ID" value="MZH57731.1"/>
    <property type="molecule type" value="Genomic_DNA"/>
</dbReference>
<dbReference type="GO" id="GO:0046081">
    <property type="term" value="P:dUTP catabolic process"/>
    <property type="evidence" value="ECO:0007669"/>
    <property type="project" value="InterPro"/>
</dbReference>
<name>A0AB36BAE1_CLOIN</name>
<proteinExistence type="inferred from homology"/>
<dbReference type="Gene3D" id="2.70.40.10">
    <property type="match status" value="1"/>
</dbReference>
<reference evidence="7" key="1">
    <citation type="journal article" date="2019" name="Nat. Med.">
        <title>A library of human gut bacterial isolates paired with longitudinal multiomics data enables mechanistic microbiome research.</title>
        <authorList>
            <person name="Poyet M."/>
            <person name="Groussin M."/>
            <person name="Gibbons S.M."/>
            <person name="Avila-Pacheco J."/>
            <person name="Jiang X."/>
            <person name="Kearney S.M."/>
            <person name="Perrotta A.R."/>
            <person name="Berdy B."/>
            <person name="Zhao S."/>
            <person name="Lieberman T.D."/>
            <person name="Swanson P.K."/>
            <person name="Smith M."/>
            <person name="Roesemann S."/>
            <person name="Alexander J.E."/>
            <person name="Rich S.A."/>
            <person name="Livny J."/>
            <person name="Vlamakis H."/>
            <person name="Clish C."/>
            <person name="Bullock K."/>
            <person name="Deik A."/>
            <person name="Scott J."/>
            <person name="Pierce K.A."/>
            <person name="Xavier R.J."/>
            <person name="Alm E.J."/>
        </authorList>
    </citation>
    <scope>NUCLEOTIDE SEQUENCE</scope>
    <source>
        <strain evidence="7">BIOML-A12</strain>
    </source>
</reference>
<dbReference type="InterPro" id="IPR036157">
    <property type="entry name" value="dUTPase-like_sf"/>
</dbReference>
<comment type="caution">
    <text evidence="7">The sequence shown here is derived from an EMBL/GenBank/DDBJ whole genome shotgun (WGS) entry which is preliminary data.</text>
</comment>
<gene>
    <name evidence="7" type="ORF">GT664_18735</name>
</gene>
<accession>A0AB36BAE1</accession>
<feature type="domain" description="dUTPase-like" evidence="6">
    <location>
        <begin position="21"/>
        <end position="136"/>
    </location>
</feature>
<dbReference type="GO" id="GO:0000287">
    <property type="term" value="F:magnesium ion binding"/>
    <property type="evidence" value="ECO:0007669"/>
    <property type="project" value="InterPro"/>
</dbReference>
<dbReference type="PANTHER" id="PTHR11241:SF0">
    <property type="entry name" value="DEOXYURIDINE 5'-TRIPHOSPHATE NUCLEOTIDOHYDROLASE"/>
    <property type="match status" value="1"/>
</dbReference>
<dbReference type="InterPro" id="IPR033704">
    <property type="entry name" value="dUTPase_trimeric"/>
</dbReference>
<keyword evidence="3" id="KW-0378">Hydrolase</keyword>
<dbReference type="GO" id="GO:0004170">
    <property type="term" value="F:dUTP diphosphatase activity"/>
    <property type="evidence" value="ECO:0007669"/>
    <property type="project" value="UniProtKB-EC"/>
</dbReference>
<evidence type="ECO:0000256" key="2">
    <source>
        <dbReference type="ARBA" id="ARBA00012379"/>
    </source>
</evidence>
<organism evidence="7 8">
    <name type="scientific">Clostridium innocuum</name>
    <dbReference type="NCBI Taxonomy" id="1522"/>
    <lineage>
        <taxon>Bacteria</taxon>
        <taxon>Bacillati</taxon>
        <taxon>Bacillota</taxon>
        <taxon>Clostridia</taxon>
        <taxon>Eubacteriales</taxon>
        <taxon>Clostridiaceae</taxon>
        <taxon>Clostridium</taxon>
    </lineage>
</organism>
<dbReference type="GO" id="GO:0006226">
    <property type="term" value="P:dUMP biosynthetic process"/>
    <property type="evidence" value="ECO:0007669"/>
    <property type="project" value="InterPro"/>
</dbReference>
<dbReference type="Pfam" id="PF00692">
    <property type="entry name" value="dUTPase"/>
    <property type="match status" value="1"/>
</dbReference>
<sequence length="137" mass="14718">MKIKLIDFGVPEDQRPYRPHGNDAGADVYMPYDCTLQPGEITKIPLGFGIEVPDGFAGYVFPRSSMAVKGLVCELPPVDSGYRGEIHAILSNVSSQTRHIPKGSRIGQLVITPVVIADFVTELGEQRGTGAFGSTGK</sequence>
<evidence type="ECO:0000256" key="1">
    <source>
        <dbReference type="ARBA" id="ARBA00006581"/>
    </source>
</evidence>